<accession>A0A6M1S759</accession>
<comment type="caution">
    <text evidence="1">The sequence shown here is derived from an EMBL/GenBank/DDBJ whole genome shotgun (WGS) entry which is preliminary data.</text>
</comment>
<reference evidence="1 2" key="1">
    <citation type="submission" date="2020-02" db="EMBL/GenBank/DDBJ databases">
        <title>Genome sequence of the type strain CCBAU10050 of Rhizobium daejeonense.</title>
        <authorList>
            <person name="Gao J."/>
            <person name="Sun J."/>
        </authorList>
    </citation>
    <scope>NUCLEOTIDE SEQUENCE [LARGE SCALE GENOMIC DNA]</scope>
    <source>
        <strain evidence="1 2">CCBAU10050</strain>
    </source>
</reference>
<evidence type="ECO:0008006" key="3">
    <source>
        <dbReference type="Google" id="ProtNLM"/>
    </source>
</evidence>
<sequence length="76" mass="8784">MLSAIRTVLLPGNQIFAAIFRSFRHLVDGGRMSIDDLPESLLRDTGLNQDRTITDRREADWLLSNRHSYRPRTRSS</sequence>
<evidence type="ECO:0000313" key="2">
    <source>
        <dbReference type="Proteomes" id="UP000477849"/>
    </source>
</evidence>
<protein>
    <recommendedName>
        <fullName evidence="3">DUF1127 domain-containing protein</fullName>
    </recommendedName>
</protein>
<dbReference type="AlphaFoldDB" id="A0A6M1S759"/>
<evidence type="ECO:0000313" key="1">
    <source>
        <dbReference type="EMBL" id="NGO62526.1"/>
    </source>
</evidence>
<organism evidence="1 2">
    <name type="scientific">Rhizobium daejeonense</name>
    <dbReference type="NCBI Taxonomy" id="240521"/>
    <lineage>
        <taxon>Bacteria</taxon>
        <taxon>Pseudomonadati</taxon>
        <taxon>Pseudomonadota</taxon>
        <taxon>Alphaproteobacteria</taxon>
        <taxon>Hyphomicrobiales</taxon>
        <taxon>Rhizobiaceae</taxon>
        <taxon>Rhizobium/Agrobacterium group</taxon>
        <taxon>Rhizobium</taxon>
    </lineage>
</organism>
<keyword evidence="2" id="KW-1185">Reference proteome</keyword>
<dbReference type="EMBL" id="JAAKZH010000001">
    <property type="protein sequence ID" value="NGO62526.1"/>
    <property type="molecule type" value="Genomic_DNA"/>
</dbReference>
<name>A0A6M1S759_9HYPH</name>
<dbReference type="Proteomes" id="UP000477849">
    <property type="component" value="Unassembled WGS sequence"/>
</dbReference>
<gene>
    <name evidence="1" type="ORF">G6N76_02485</name>
</gene>
<proteinExistence type="predicted"/>
<dbReference type="RefSeq" id="WP_163900295.1">
    <property type="nucleotide sequence ID" value="NZ_CP048427.1"/>
</dbReference>